<evidence type="ECO:0000313" key="4">
    <source>
        <dbReference type="Proteomes" id="UP001158067"/>
    </source>
</evidence>
<dbReference type="Gene3D" id="1.10.287.470">
    <property type="entry name" value="Helix hairpin bin"/>
    <property type="match status" value="1"/>
</dbReference>
<keyword evidence="2" id="KW-0472">Membrane</keyword>
<accession>A0ABY1Q862</accession>
<comment type="caution">
    <text evidence="3">The sequence shown here is derived from an EMBL/GenBank/DDBJ whole genome shotgun (WGS) entry which is preliminary data.</text>
</comment>
<feature type="transmembrane region" description="Helical" evidence="2">
    <location>
        <begin position="438"/>
        <end position="460"/>
    </location>
</feature>
<organism evidence="3 4">
    <name type="scientific">Neorhodopirellula lusitana</name>
    <dbReference type="NCBI Taxonomy" id="445327"/>
    <lineage>
        <taxon>Bacteria</taxon>
        <taxon>Pseudomonadati</taxon>
        <taxon>Planctomycetota</taxon>
        <taxon>Planctomycetia</taxon>
        <taxon>Pirellulales</taxon>
        <taxon>Pirellulaceae</taxon>
        <taxon>Neorhodopirellula</taxon>
    </lineage>
</organism>
<evidence type="ECO:0000256" key="1">
    <source>
        <dbReference type="ARBA" id="ARBA00022448"/>
    </source>
</evidence>
<sequence>MTRSSTSSETTPPESTELRDVPGVVAQIADQAASREEFLQRLAAQLGEWLSAALVAVQDVDWDQPRMLVSNAEIADGIDRQQVRHLLEGALQSVASTEVATVANGGIVMAGQPVRSCSGFTAELLPAPGRCSVLVVQDDHFQVRDRLPALRLMAACVAAVQQTRFMADASKGSSTNKVQQELTRAEQMRTNEAGNELDRLAAVRASLRRFHETLDPTATAYRIASELPRLLPCERAVVLLATSRGRRRKYQVKAISGSAVVDKRSPLVRSINRLASKVAVMGTPMVLPPPNSSASDSMAFDSPSQGTAAGLADIEVLEHAQPQEPLGLVCDALPPQIQEPLEEYLDESGVLSAMVIPVPHHRENTSDDLSDEQVSSDSAMPLAMIILETFTGDVCTRVSPAAMEVAQEASVALTNATRYDDVFALPLRRPLAGMSRSAIRNWAVAIVVCLVGLSAAAWLIRVDHTIIATGTARPVARQAIFASVDGVVDSIEVHDGDRVANGDALLQLENPDVQRESQSLTGQLATATAKLASLRALQLAGNDDPREAAQNTIEQRTLQNEIETLGSRLEINQKMRSDLIVRAPIDGILVGWRLHEKLRSRPVSRGDRLFAVIQPDGEWELDLKLPESRGGEVMQRHLAGDVLPIRFAIETRPTESFEATVESVGGIARRRADGTNVVDVVGKIPAGALQGIDSDGFRGDVDVTAKIVCGQRRLIDSWSEELLAWVYRNVVFRFQ</sequence>
<evidence type="ECO:0000256" key="2">
    <source>
        <dbReference type="SAM" id="Phobius"/>
    </source>
</evidence>
<dbReference type="PANTHER" id="PTHR30097:SF4">
    <property type="entry name" value="SLR6042 PROTEIN"/>
    <property type="match status" value="1"/>
</dbReference>
<proteinExistence type="predicted"/>
<dbReference type="PANTHER" id="PTHR30097">
    <property type="entry name" value="CATION EFFLUX SYSTEM PROTEIN CUSB"/>
    <property type="match status" value="1"/>
</dbReference>
<name>A0ABY1Q862_9BACT</name>
<protein>
    <submittedName>
        <fullName evidence="3">Biotin-lipoyl like</fullName>
    </submittedName>
</protein>
<dbReference type="Proteomes" id="UP001158067">
    <property type="component" value="Unassembled WGS sequence"/>
</dbReference>
<dbReference type="EMBL" id="FXUG01000007">
    <property type="protein sequence ID" value="SMP61859.1"/>
    <property type="molecule type" value="Genomic_DNA"/>
</dbReference>
<dbReference type="RefSeq" id="WP_283433248.1">
    <property type="nucleotide sequence ID" value="NZ_FXUG01000007.1"/>
</dbReference>
<keyword evidence="2" id="KW-1133">Transmembrane helix</keyword>
<keyword evidence="2" id="KW-0812">Transmembrane</keyword>
<dbReference type="InterPro" id="IPR051909">
    <property type="entry name" value="MFP_Cation_Efflux"/>
</dbReference>
<keyword evidence="4" id="KW-1185">Reference proteome</keyword>
<reference evidence="3 4" key="1">
    <citation type="submission" date="2017-05" db="EMBL/GenBank/DDBJ databases">
        <authorList>
            <person name="Varghese N."/>
            <person name="Submissions S."/>
        </authorList>
    </citation>
    <scope>NUCLEOTIDE SEQUENCE [LARGE SCALE GENOMIC DNA]</scope>
    <source>
        <strain evidence="3 4">DSM 25457</strain>
    </source>
</reference>
<gene>
    <name evidence="3" type="ORF">SAMN06265222_107173</name>
</gene>
<dbReference type="SUPFAM" id="SSF111369">
    <property type="entry name" value="HlyD-like secretion proteins"/>
    <property type="match status" value="1"/>
</dbReference>
<keyword evidence="1" id="KW-0813">Transport</keyword>
<evidence type="ECO:0000313" key="3">
    <source>
        <dbReference type="EMBL" id="SMP61859.1"/>
    </source>
</evidence>
<dbReference type="Gene3D" id="2.40.50.100">
    <property type="match status" value="1"/>
</dbReference>